<dbReference type="EMBL" id="JABAHT010000745">
    <property type="protein sequence ID" value="KAF4652243.1"/>
    <property type="molecule type" value="Genomic_DNA"/>
</dbReference>
<comment type="caution">
    <text evidence="2">The sequence shown here is derived from an EMBL/GenBank/DDBJ whole genome shotgun (WGS) entry which is preliminary data.</text>
</comment>
<feature type="region of interest" description="Disordered" evidence="1">
    <location>
        <begin position="1"/>
        <end position="59"/>
    </location>
</feature>
<protein>
    <submittedName>
        <fullName evidence="2">Uncharacterized protein</fullName>
    </submittedName>
</protein>
<sequence>MAKHTGERLRAAEHSRKAQHKDGCEPSEPSSASRPEEGPVNQPVRELRDFLTSPPPKLRRGMLKNRYPVIPVQEDMKELLEYMRNQPMPSTEIEGAASHVEQEPPIAAEIDDSIFETPPPKVRILVPGTPTTIARRRCERANFAFDMNLVTDEARIPVSDTIEPCFQSNLEAEHADATDDFGGAFPRLELFPQVPKYEDKLIFPDSETASPITST</sequence>
<evidence type="ECO:0000313" key="3">
    <source>
        <dbReference type="Proteomes" id="UP000570595"/>
    </source>
</evidence>
<proteinExistence type="predicted"/>
<dbReference type="Proteomes" id="UP000570595">
    <property type="component" value="Unassembled WGS sequence"/>
</dbReference>
<dbReference type="AlphaFoldDB" id="A0A7J6KY32"/>
<accession>A0A7J6KY32</accession>
<evidence type="ECO:0000256" key="1">
    <source>
        <dbReference type="SAM" id="MobiDB-lite"/>
    </source>
</evidence>
<evidence type="ECO:0000313" key="2">
    <source>
        <dbReference type="EMBL" id="KAF4652243.1"/>
    </source>
</evidence>
<dbReference type="OrthoDB" id="10440898at2759"/>
<gene>
    <name evidence="2" type="ORF">FOZ61_009821</name>
</gene>
<organism evidence="2 3">
    <name type="scientific">Perkinsus olseni</name>
    <name type="common">Perkinsus atlanticus</name>
    <dbReference type="NCBI Taxonomy" id="32597"/>
    <lineage>
        <taxon>Eukaryota</taxon>
        <taxon>Sar</taxon>
        <taxon>Alveolata</taxon>
        <taxon>Perkinsozoa</taxon>
        <taxon>Perkinsea</taxon>
        <taxon>Perkinsida</taxon>
        <taxon>Perkinsidae</taxon>
        <taxon>Perkinsus</taxon>
    </lineage>
</organism>
<reference evidence="2 3" key="1">
    <citation type="submission" date="2020-04" db="EMBL/GenBank/DDBJ databases">
        <title>Perkinsus olseni comparative genomics.</title>
        <authorList>
            <person name="Bogema D.R."/>
        </authorList>
    </citation>
    <scope>NUCLEOTIDE SEQUENCE [LARGE SCALE GENOMIC DNA]</scope>
    <source>
        <strain evidence="2">ATCC PRA-179</strain>
    </source>
</reference>
<feature type="compositionally biased region" description="Basic and acidic residues" evidence="1">
    <location>
        <begin position="1"/>
        <end position="24"/>
    </location>
</feature>
<name>A0A7J6KY32_PEROL</name>